<dbReference type="EMBL" id="LBRM01000003">
    <property type="protein sequence ID" value="KKP98482.1"/>
    <property type="molecule type" value="Genomic_DNA"/>
</dbReference>
<dbReference type="Proteomes" id="UP000034606">
    <property type="component" value="Unassembled WGS sequence"/>
</dbReference>
<organism evidence="1 2">
    <name type="scientific">Candidatus Nomurabacteria bacterium GW2011_GWA1_36_15</name>
    <dbReference type="NCBI Taxonomy" id="1618728"/>
    <lineage>
        <taxon>Bacteria</taxon>
        <taxon>Candidatus Nomuraibacteriota</taxon>
    </lineage>
</organism>
<protein>
    <submittedName>
        <fullName evidence="1">Uncharacterized protein</fullName>
    </submittedName>
</protein>
<dbReference type="InterPro" id="IPR009003">
    <property type="entry name" value="Peptidase_S1_PA"/>
</dbReference>
<evidence type="ECO:0000313" key="2">
    <source>
        <dbReference type="Proteomes" id="UP000034606"/>
    </source>
</evidence>
<name>A0A0G0H3H7_9BACT</name>
<dbReference type="InterPro" id="IPR043504">
    <property type="entry name" value="Peptidase_S1_PA_chymotrypsin"/>
</dbReference>
<dbReference type="AlphaFoldDB" id="A0A0G0H3H7"/>
<evidence type="ECO:0000313" key="1">
    <source>
        <dbReference type="EMBL" id="KKP98482.1"/>
    </source>
</evidence>
<sequence length="256" mass="27109">MDIKDLNKSQLILLAVLLSFVTSIATGITTVTLMQQAPASFTVPVNRVIKQTVEKIQQVEGKTTVQTVVIKEEDLVVDAIAKNQSAVFAVSKDGFDLNGGAIEIPAGRGFAVSSDGIIVADAKLVPDKEVYYLKNDSGKFKADFLFADKTGFSFLKIGSPLDEKNKIVFTVPALGDLSKMKIGQKVLVMGNNVSSSIFEGLNENKNIDLIAAKSDAGGLVLNLDGEALGIALSGDTISFASIDLIAEALKTLEATL</sequence>
<reference evidence="1 2" key="1">
    <citation type="journal article" date="2015" name="Nature">
        <title>rRNA introns, odd ribosomes, and small enigmatic genomes across a large radiation of phyla.</title>
        <authorList>
            <person name="Brown C.T."/>
            <person name="Hug L.A."/>
            <person name="Thomas B.C."/>
            <person name="Sharon I."/>
            <person name="Castelle C.J."/>
            <person name="Singh A."/>
            <person name="Wilkins M.J."/>
            <person name="Williams K.H."/>
            <person name="Banfield J.F."/>
        </authorList>
    </citation>
    <scope>NUCLEOTIDE SEQUENCE [LARGE SCALE GENOMIC DNA]</scope>
</reference>
<proteinExistence type="predicted"/>
<dbReference type="SUPFAM" id="SSF50494">
    <property type="entry name" value="Trypsin-like serine proteases"/>
    <property type="match status" value="1"/>
</dbReference>
<dbReference type="Gene3D" id="2.40.10.10">
    <property type="entry name" value="Trypsin-like serine proteases"/>
    <property type="match status" value="2"/>
</dbReference>
<gene>
    <name evidence="1" type="ORF">US05_C0003G0029</name>
</gene>
<comment type="caution">
    <text evidence="1">The sequence shown here is derived from an EMBL/GenBank/DDBJ whole genome shotgun (WGS) entry which is preliminary data.</text>
</comment>
<accession>A0A0G0H3H7</accession>